<feature type="compositionally biased region" description="Polar residues" evidence="1">
    <location>
        <begin position="32"/>
        <end position="46"/>
    </location>
</feature>
<dbReference type="EMBL" id="PDCK01000043">
    <property type="protein sequence ID" value="PRQ33211.1"/>
    <property type="molecule type" value="Genomic_DNA"/>
</dbReference>
<reference evidence="2 3" key="1">
    <citation type="journal article" date="2018" name="Nat. Genet.">
        <title>The Rosa genome provides new insights in the design of modern roses.</title>
        <authorList>
            <person name="Bendahmane M."/>
        </authorList>
    </citation>
    <scope>NUCLEOTIDE SEQUENCE [LARGE SCALE GENOMIC DNA]</scope>
    <source>
        <strain evidence="3">cv. Old Blush</strain>
    </source>
</reference>
<dbReference type="Proteomes" id="UP000238479">
    <property type="component" value="Chromosome 5"/>
</dbReference>
<feature type="compositionally biased region" description="Basic and acidic residues" evidence="1">
    <location>
        <begin position="47"/>
        <end position="56"/>
    </location>
</feature>
<keyword evidence="3" id="KW-1185">Reference proteome</keyword>
<evidence type="ECO:0000313" key="3">
    <source>
        <dbReference type="Proteomes" id="UP000238479"/>
    </source>
</evidence>
<dbReference type="Gramene" id="PRQ33211">
    <property type="protein sequence ID" value="PRQ33211"/>
    <property type="gene ID" value="RchiOBHm_Chr5g0055061"/>
</dbReference>
<proteinExistence type="predicted"/>
<name>A0A2P6QGB0_ROSCH</name>
<gene>
    <name evidence="2" type="ORF">RchiOBHm_Chr5g0055061</name>
</gene>
<accession>A0A2P6QGB0</accession>
<organism evidence="2 3">
    <name type="scientific">Rosa chinensis</name>
    <name type="common">China rose</name>
    <dbReference type="NCBI Taxonomy" id="74649"/>
    <lineage>
        <taxon>Eukaryota</taxon>
        <taxon>Viridiplantae</taxon>
        <taxon>Streptophyta</taxon>
        <taxon>Embryophyta</taxon>
        <taxon>Tracheophyta</taxon>
        <taxon>Spermatophyta</taxon>
        <taxon>Magnoliopsida</taxon>
        <taxon>eudicotyledons</taxon>
        <taxon>Gunneridae</taxon>
        <taxon>Pentapetalae</taxon>
        <taxon>rosids</taxon>
        <taxon>fabids</taxon>
        <taxon>Rosales</taxon>
        <taxon>Rosaceae</taxon>
        <taxon>Rosoideae</taxon>
        <taxon>Rosoideae incertae sedis</taxon>
        <taxon>Rosa</taxon>
    </lineage>
</organism>
<sequence>MQRKRVKNGGDITADLEALKMEDLDSSVHPAPTQQPQLSYASTLKNSVDRYQKTMT</sequence>
<evidence type="ECO:0000313" key="2">
    <source>
        <dbReference type="EMBL" id="PRQ33211.1"/>
    </source>
</evidence>
<evidence type="ECO:0000256" key="1">
    <source>
        <dbReference type="SAM" id="MobiDB-lite"/>
    </source>
</evidence>
<comment type="caution">
    <text evidence="2">The sequence shown here is derived from an EMBL/GenBank/DDBJ whole genome shotgun (WGS) entry which is preliminary data.</text>
</comment>
<protein>
    <submittedName>
        <fullName evidence="2">Uncharacterized protein</fullName>
    </submittedName>
</protein>
<feature type="region of interest" description="Disordered" evidence="1">
    <location>
        <begin position="24"/>
        <end position="56"/>
    </location>
</feature>
<dbReference type="AlphaFoldDB" id="A0A2P6QGB0"/>